<organism evidence="1 2">
    <name type="scientific">Paenibacillus pseudetheri</name>
    <dbReference type="NCBI Taxonomy" id="2897682"/>
    <lineage>
        <taxon>Bacteria</taxon>
        <taxon>Bacillati</taxon>
        <taxon>Bacillota</taxon>
        <taxon>Bacilli</taxon>
        <taxon>Bacillales</taxon>
        <taxon>Paenibacillaceae</taxon>
        <taxon>Paenibacillus</taxon>
    </lineage>
</organism>
<dbReference type="EMBL" id="CAKMAB010000040">
    <property type="protein sequence ID" value="CAH1058790.1"/>
    <property type="molecule type" value="Genomic_DNA"/>
</dbReference>
<accession>A0ABN8FSA5</accession>
<name>A0ABN8FSA5_9BACL</name>
<evidence type="ECO:0000313" key="1">
    <source>
        <dbReference type="EMBL" id="CAH1058790.1"/>
    </source>
</evidence>
<sequence length="66" mass="7715">MKYVIYVEGLSEFYRGNTYTHQGETFPAGCKLSEAKRYSSKKRAENTVTVLERKCDDKFCVHEIEE</sequence>
<evidence type="ECO:0000313" key="2">
    <source>
        <dbReference type="Proteomes" id="UP000838749"/>
    </source>
</evidence>
<protein>
    <recommendedName>
        <fullName evidence="3">Phage protein</fullName>
    </recommendedName>
</protein>
<proteinExistence type="predicted"/>
<keyword evidence="2" id="KW-1185">Reference proteome</keyword>
<reference evidence="1" key="1">
    <citation type="submission" date="2021-12" db="EMBL/GenBank/DDBJ databases">
        <authorList>
            <person name="Criscuolo A."/>
        </authorList>
    </citation>
    <scope>NUCLEOTIDE SEQUENCE</scope>
    <source>
        <strain evidence="1">CIP111894</strain>
    </source>
</reference>
<gene>
    <name evidence="1" type="ORF">PAECIP111894_04976</name>
</gene>
<dbReference type="Proteomes" id="UP000838749">
    <property type="component" value="Unassembled WGS sequence"/>
</dbReference>
<evidence type="ECO:0008006" key="3">
    <source>
        <dbReference type="Google" id="ProtNLM"/>
    </source>
</evidence>
<comment type="caution">
    <text evidence="1">The sequence shown here is derived from an EMBL/GenBank/DDBJ whole genome shotgun (WGS) entry which is preliminary data.</text>
</comment>